<dbReference type="Proteomes" id="UP001193389">
    <property type="component" value="Chromosome"/>
</dbReference>
<keyword evidence="3" id="KW-1185">Reference proteome</keyword>
<accession>A0A5K7S714</accession>
<feature type="chain" id="PRO_5024456150" evidence="1">
    <location>
        <begin position="25"/>
        <end position="157"/>
    </location>
</feature>
<sequence length="157" mass="17448">MKTKTRTLLAICLLGFIATMNVNAANYKNANNNLVVEEVKNLRNGLSTTNEVLPSLIDKSNFSESDANFESVQLLLNDNLDATVDLQKEAQLVTKLIADQEEAKLNQKLIAEGRFGKLNVEDEFQREALEVTKLIADQEEAKLIKKLIDEGKLGVTN</sequence>
<reference evidence="2" key="1">
    <citation type="journal article" date="2020" name="Int. J. Syst. Evol. Microbiol.">
        <title>Aquipluma nitroreducens gen. nov. sp. nov., a novel facultatively anaerobic bacterium isolated from a freshwater lake.</title>
        <authorList>
            <person name="Watanabe M."/>
            <person name="Kojima H."/>
            <person name="Fukui M."/>
        </authorList>
    </citation>
    <scope>NUCLEOTIDE SEQUENCE</scope>
    <source>
        <strain evidence="2">MeG22</strain>
    </source>
</reference>
<dbReference type="RefSeq" id="WP_318350321.1">
    <property type="nucleotide sequence ID" value="NZ_AP018694.1"/>
</dbReference>
<proteinExistence type="predicted"/>
<gene>
    <name evidence="2" type="ORF">AQPE_1459</name>
</gene>
<evidence type="ECO:0000313" key="2">
    <source>
        <dbReference type="EMBL" id="BBE17310.1"/>
    </source>
</evidence>
<evidence type="ECO:0000313" key="3">
    <source>
        <dbReference type="Proteomes" id="UP001193389"/>
    </source>
</evidence>
<keyword evidence="1" id="KW-0732">Signal</keyword>
<feature type="signal peptide" evidence="1">
    <location>
        <begin position="1"/>
        <end position="24"/>
    </location>
</feature>
<protein>
    <submittedName>
        <fullName evidence="2">Uncharacterized protein</fullName>
    </submittedName>
</protein>
<name>A0A5K7S714_9BACT</name>
<dbReference type="KEGG" id="anf:AQPE_1459"/>
<organism evidence="2 3">
    <name type="scientific">Aquipluma nitroreducens</name>
    <dbReference type="NCBI Taxonomy" id="2010828"/>
    <lineage>
        <taxon>Bacteria</taxon>
        <taxon>Pseudomonadati</taxon>
        <taxon>Bacteroidota</taxon>
        <taxon>Bacteroidia</taxon>
        <taxon>Marinilabiliales</taxon>
        <taxon>Prolixibacteraceae</taxon>
        <taxon>Aquipluma</taxon>
    </lineage>
</organism>
<dbReference type="AlphaFoldDB" id="A0A5K7S714"/>
<dbReference type="EMBL" id="AP018694">
    <property type="protein sequence ID" value="BBE17310.1"/>
    <property type="molecule type" value="Genomic_DNA"/>
</dbReference>
<evidence type="ECO:0000256" key="1">
    <source>
        <dbReference type="SAM" id="SignalP"/>
    </source>
</evidence>